<proteinExistence type="predicted"/>
<dbReference type="AlphaFoldDB" id="A0A6L6WSX1"/>
<protein>
    <submittedName>
        <fullName evidence="2">DUF4328 domain-containing protein</fullName>
    </submittedName>
</protein>
<evidence type="ECO:0000256" key="1">
    <source>
        <dbReference type="SAM" id="MobiDB-lite"/>
    </source>
</evidence>
<keyword evidence="3" id="KW-1185">Reference proteome</keyword>
<feature type="compositionally biased region" description="Low complexity" evidence="1">
    <location>
        <begin position="97"/>
        <end position="112"/>
    </location>
</feature>
<evidence type="ECO:0000313" key="3">
    <source>
        <dbReference type="Proteomes" id="UP000483802"/>
    </source>
</evidence>
<reference evidence="2 3" key="1">
    <citation type="submission" date="2019-11" db="EMBL/GenBank/DDBJ databases">
        <title>Streptomyces typhae sp. nov., a novel endophytic actinomycete isolated from the root of cattail pollen (Typha angustifolia L.).</title>
        <authorList>
            <person name="Peng C."/>
        </authorList>
    </citation>
    <scope>NUCLEOTIDE SEQUENCE [LARGE SCALE GENOMIC DNA]</scope>
    <source>
        <strain evidence="3">p1417</strain>
    </source>
</reference>
<feature type="compositionally biased region" description="Low complexity" evidence="1">
    <location>
        <begin position="121"/>
        <end position="132"/>
    </location>
</feature>
<feature type="compositionally biased region" description="Basic and acidic residues" evidence="1">
    <location>
        <begin position="150"/>
        <end position="159"/>
    </location>
</feature>
<dbReference type="EMBL" id="WPNZ01000005">
    <property type="protein sequence ID" value="MVO85355.1"/>
    <property type="molecule type" value="Genomic_DNA"/>
</dbReference>
<dbReference type="Proteomes" id="UP000483802">
    <property type="component" value="Unassembled WGS sequence"/>
</dbReference>
<name>A0A6L6WSX1_9ACTN</name>
<sequence>MLCTMCEFHTASTSGGYCDVCIQIAASQATPRPEASGEHPPGALARRPRLGCRGATALVANGVVFLVWFHRVRVNAEVFEPCVHRKGRGWTAALGDPAGRPGARRAAPGPGRAMDRRVPRGPRGPVPRGLRPPVHDAGRRAAPGPSGALAHDDRRSAPA</sequence>
<organism evidence="2 3">
    <name type="scientific">Streptomyces typhae</name>
    <dbReference type="NCBI Taxonomy" id="2681492"/>
    <lineage>
        <taxon>Bacteria</taxon>
        <taxon>Bacillati</taxon>
        <taxon>Actinomycetota</taxon>
        <taxon>Actinomycetes</taxon>
        <taxon>Kitasatosporales</taxon>
        <taxon>Streptomycetaceae</taxon>
        <taxon>Streptomyces</taxon>
    </lineage>
</organism>
<evidence type="ECO:0000313" key="2">
    <source>
        <dbReference type="EMBL" id="MVO85355.1"/>
    </source>
</evidence>
<feature type="compositionally biased region" description="Low complexity" evidence="1">
    <location>
        <begin position="140"/>
        <end position="149"/>
    </location>
</feature>
<accession>A0A6L6WSX1</accession>
<feature type="region of interest" description="Disordered" evidence="1">
    <location>
        <begin position="89"/>
        <end position="159"/>
    </location>
</feature>
<comment type="caution">
    <text evidence="2">The sequence shown here is derived from an EMBL/GenBank/DDBJ whole genome shotgun (WGS) entry which is preliminary data.</text>
</comment>
<gene>
    <name evidence="2" type="ORF">GPA10_11470</name>
</gene>